<organism evidence="2 3">
    <name type="scientific">Roseobacter fucihabitans</name>
    <dbReference type="NCBI Taxonomy" id="1537242"/>
    <lineage>
        <taxon>Bacteria</taxon>
        <taxon>Pseudomonadati</taxon>
        <taxon>Pseudomonadota</taxon>
        <taxon>Alphaproteobacteria</taxon>
        <taxon>Rhodobacterales</taxon>
        <taxon>Roseobacteraceae</taxon>
        <taxon>Roseobacter</taxon>
    </lineage>
</organism>
<dbReference type="RefSeq" id="WP_187432346.1">
    <property type="nucleotide sequence ID" value="NZ_CP143423.1"/>
</dbReference>
<evidence type="ECO:0000259" key="1">
    <source>
        <dbReference type="Pfam" id="PF13403"/>
    </source>
</evidence>
<dbReference type="InterPro" id="IPR036844">
    <property type="entry name" value="Hint_dom_sf"/>
</dbReference>
<reference evidence="3" key="2">
    <citation type="submission" date="2024-01" db="EMBL/GenBank/DDBJ databases">
        <title>Roseobacter fucihabitans sp. nov., isolated from the brown alga Fucus spiralis.</title>
        <authorList>
            <person name="Hahnke S."/>
            <person name="Berger M."/>
            <person name="Schlingloff A."/>
            <person name="Athale I."/>
            <person name="Neumann-Schaal M."/>
            <person name="Adenaya A."/>
            <person name="Poehlein A."/>
            <person name="Daniel R."/>
            <person name="Pertersen J."/>
            <person name="Brinkhoff T."/>
        </authorList>
    </citation>
    <scope>NUCLEOTIDE SEQUENCE [LARGE SCALE GENOMIC DNA]</scope>
    <source>
        <strain evidence="3">B14</strain>
    </source>
</reference>
<gene>
    <name evidence="2" type="ORF">ROLI_014310</name>
</gene>
<protein>
    <recommendedName>
        <fullName evidence="1">Hedgehog/Intein (Hint) domain-containing protein</fullName>
    </recommendedName>
</protein>
<keyword evidence="3" id="KW-1185">Reference proteome</keyword>
<proteinExistence type="predicted"/>
<evidence type="ECO:0000313" key="3">
    <source>
        <dbReference type="Proteomes" id="UP001318682"/>
    </source>
</evidence>
<sequence length="347" mass="38229">MATYDYAGYDDDQITWPGGTVSNGDAITFTQPADHLIQITDNDTRLEDGTDDRDDEDSNQTAIVYDEFGAVETSGQVQPRDEITLSDGTNNYFMTEVYIASSNSYYYIFQDPAPSMNVEYTVTNVSNPNTTNYSELSAEGVACFTTGTLIATPEGDRTVEALQAGDLVTTLDRRPQPILWIGRRHITWFEMRSHKGLRPFMVRADSFGPGCPVTDTRFSRQHRVLLTARMVSHPKIGPAGALAPVHTLTGVAGINEQCPTAGITYFHILTKHHNLLWSNGIATETLLLTAYSNGLIDRQPDAIVGTPPDFGLGGMAPARPILHNKLARRIAEKIERSHNLRVMALAH</sequence>
<name>A0ABZ2BR77_9RHOB</name>
<accession>A0ABZ2BR77</accession>
<dbReference type="EMBL" id="CP143423">
    <property type="protein sequence ID" value="WVX48351.1"/>
    <property type="molecule type" value="Genomic_DNA"/>
</dbReference>
<dbReference type="Pfam" id="PF13403">
    <property type="entry name" value="Hint_2"/>
    <property type="match status" value="1"/>
</dbReference>
<evidence type="ECO:0000313" key="2">
    <source>
        <dbReference type="EMBL" id="WVX48351.1"/>
    </source>
</evidence>
<dbReference type="Proteomes" id="UP001318682">
    <property type="component" value="Chromosome"/>
</dbReference>
<feature type="domain" description="Hedgehog/Intein (Hint)" evidence="1">
    <location>
        <begin position="143"/>
        <end position="288"/>
    </location>
</feature>
<reference evidence="2 3" key="1">
    <citation type="submission" date="2015-07" db="EMBL/GenBank/DDBJ databases">
        <authorList>
            <person name="Voget S."/>
            <person name="Dogs M."/>
            <person name="Brinkhoff T.H."/>
            <person name="Daniel R."/>
        </authorList>
    </citation>
    <scope>NUCLEOTIDE SEQUENCE [LARGE SCALE GENOMIC DNA]</scope>
    <source>
        <strain evidence="2 3">B14</strain>
    </source>
</reference>
<dbReference type="SUPFAM" id="SSF51294">
    <property type="entry name" value="Hedgehog/intein (Hint) domain"/>
    <property type="match status" value="1"/>
</dbReference>
<dbReference type="InterPro" id="IPR028992">
    <property type="entry name" value="Hedgehog/Intein_dom"/>
</dbReference>